<accession>A0A8J3PJF0</accession>
<dbReference type="InterPro" id="IPR038282">
    <property type="entry name" value="DUF2267_sf"/>
</dbReference>
<organism evidence="1 2">
    <name type="scientific">Planosporangium flavigriseum</name>
    <dbReference type="NCBI Taxonomy" id="373681"/>
    <lineage>
        <taxon>Bacteria</taxon>
        <taxon>Bacillati</taxon>
        <taxon>Actinomycetota</taxon>
        <taxon>Actinomycetes</taxon>
        <taxon>Micromonosporales</taxon>
        <taxon>Micromonosporaceae</taxon>
        <taxon>Planosporangium</taxon>
    </lineage>
</organism>
<evidence type="ECO:0000313" key="2">
    <source>
        <dbReference type="Proteomes" id="UP000653674"/>
    </source>
</evidence>
<dbReference type="AlphaFoldDB" id="A0A8J3PJF0"/>
<protein>
    <recommendedName>
        <fullName evidence="3">DUF2267 domain-containing protein</fullName>
    </recommendedName>
</protein>
<dbReference type="RefSeq" id="WP_168076318.1">
    <property type="nucleotide sequence ID" value="NZ_BAAAQJ010000026.1"/>
</dbReference>
<keyword evidence="2" id="KW-1185">Reference proteome</keyword>
<proteinExistence type="predicted"/>
<sequence length="143" mass="16395">MAGTTGYHSFDTTVDKTNRLLKEIEQQYGWPKERRNQSYAALRGTLHALRDRMTVEESAQFSAQLPMLVRGLYYEGWDPTNVPVKMGREDFLNRVRQEFPYEVQGGTNELVTTVIQALKLYGTEGEWDHIRASMPKELAAVVP</sequence>
<gene>
    <name evidence="1" type="ORF">Pfl04_01510</name>
</gene>
<dbReference type="EMBL" id="BONU01000001">
    <property type="protein sequence ID" value="GIG71747.1"/>
    <property type="molecule type" value="Genomic_DNA"/>
</dbReference>
<dbReference type="Pfam" id="PF10025">
    <property type="entry name" value="DUF2267"/>
    <property type="match status" value="1"/>
</dbReference>
<dbReference type="Proteomes" id="UP000653674">
    <property type="component" value="Unassembled WGS sequence"/>
</dbReference>
<name>A0A8J3PJF0_9ACTN</name>
<reference evidence="1" key="1">
    <citation type="submission" date="2021-01" db="EMBL/GenBank/DDBJ databases">
        <title>Whole genome shotgun sequence of Planosporangium flavigriseum NBRC 105377.</title>
        <authorList>
            <person name="Komaki H."/>
            <person name="Tamura T."/>
        </authorList>
    </citation>
    <scope>NUCLEOTIDE SEQUENCE</scope>
    <source>
        <strain evidence="1">NBRC 105377</strain>
    </source>
</reference>
<evidence type="ECO:0000313" key="1">
    <source>
        <dbReference type="EMBL" id="GIG71747.1"/>
    </source>
</evidence>
<dbReference type="Gene3D" id="1.10.490.110">
    <property type="entry name" value="Uncharacterized conserved protein DUF2267"/>
    <property type="match status" value="1"/>
</dbReference>
<comment type="caution">
    <text evidence="1">The sequence shown here is derived from an EMBL/GenBank/DDBJ whole genome shotgun (WGS) entry which is preliminary data.</text>
</comment>
<dbReference type="InterPro" id="IPR018727">
    <property type="entry name" value="DUF2267"/>
</dbReference>
<evidence type="ECO:0008006" key="3">
    <source>
        <dbReference type="Google" id="ProtNLM"/>
    </source>
</evidence>